<name>A0A3G6T8W0_9FLAO</name>
<sequence>MNLKKGMYLVGNSGFNWKNQLKINKGVVAEKTVNTGIEYFDNAYLPVSEWRNLTESEYKMLSNSGKQNKMFNTLGLGEIPDELKTLFKAIKLEECKTLFDVLPKFQEDEKLTLQLNEALNQYLNQKSDTRRYNFHRITRCLPDMHTTTFHLYNKEHIKYTGLHIDQSTKFTPNTAYKSDNRISINISEESRYLYFINLTLKQVYNDVKKHYQDISVNSDNIVELFFSLYPDYPVIRIEIKPYQYYIAPTDNFIHDGSTLGNKKFDITMVFVGEFNNY</sequence>
<keyword evidence="2" id="KW-1185">Reference proteome</keyword>
<dbReference type="GeneID" id="99066032"/>
<gene>
    <name evidence="1" type="ORF">EG339_14575</name>
</gene>
<proteinExistence type="predicted"/>
<protein>
    <submittedName>
        <fullName evidence="1">Uncharacterized protein</fullName>
    </submittedName>
</protein>
<reference evidence="2" key="1">
    <citation type="submission" date="2018-11" db="EMBL/GenBank/DDBJ databases">
        <title>Proposal to divide the Flavobacteriaceae and reorganize its genera based on Amino Acid Identity values calculated from whole genome sequences.</title>
        <authorList>
            <person name="Nicholson A.C."/>
            <person name="Gulvik C.A."/>
            <person name="Whitney A.M."/>
            <person name="Humrighouse B.W."/>
            <person name="Bell M."/>
            <person name="Holmes B."/>
            <person name="Steigerwalt A.G."/>
            <person name="Villarma A."/>
            <person name="Sheth M."/>
            <person name="Batra D."/>
            <person name="Pryor J."/>
            <person name="Bernardet J.-F."/>
            <person name="Hugo C."/>
            <person name="Kampfer P."/>
            <person name="Newman J."/>
            <person name="McQuiston J.R."/>
        </authorList>
    </citation>
    <scope>NUCLEOTIDE SEQUENCE [LARGE SCALE GENOMIC DNA]</scope>
    <source>
        <strain evidence="2">G0229</strain>
    </source>
</reference>
<dbReference type="RefSeq" id="WP_123870673.1">
    <property type="nucleotide sequence ID" value="NZ_CP033932.1"/>
</dbReference>
<evidence type="ECO:0000313" key="2">
    <source>
        <dbReference type="Proteomes" id="UP000271193"/>
    </source>
</evidence>
<accession>A0A3G6T8W0</accession>
<dbReference type="EMBL" id="CP033932">
    <property type="protein sequence ID" value="AZB25725.1"/>
    <property type="molecule type" value="Genomic_DNA"/>
</dbReference>
<organism evidence="1 2">
    <name type="scientific">Chryseobacterium bernardetii</name>
    <dbReference type="NCBI Taxonomy" id="1241978"/>
    <lineage>
        <taxon>Bacteria</taxon>
        <taxon>Pseudomonadati</taxon>
        <taxon>Bacteroidota</taxon>
        <taxon>Flavobacteriia</taxon>
        <taxon>Flavobacteriales</taxon>
        <taxon>Weeksellaceae</taxon>
        <taxon>Chryseobacterium group</taxon>
        <taxon>Chryseobacterium</taxon>
    </lineage>
</organism>
<dbReference type="AlphaFoldDB" id="A0A3G6T8W0"/>
<evidence type="ECO:0000313" key="1">
    <source>
        <dbReference type="EMBL" id="AZB25725.1"/>
    </source>
</evidence>
<dbReference type="KEGG" id="cben:EG339_14575"/>
<dbReference type="Proteomes" id="UP000271193">
    <property type="component" value="Chromosome"/>
</dbReference>